<feature type="compositionally biased region" description="Polar residues" evidence="1">
    <location>
        <begin position="79"/>
        <end position="96"/>
    </location>
</feature>
<evidence type="ECO:0000256" key="1">
    <source>
        <dbReference type="SAM" id="MobiDB-lite"/>
    </source>
</evidence>
<comment type="caution">
    <text evidence="2">The sequence shown here is derived from an EMBL/GenBank/DDBJ whole genome shotgun (WGS) entry which is preliminary data.</text>
</comment>
<evidence type="ECO:0000313" key="2">
    <source>
        <dbReference type="EMBL" id="CAA7028534.1"/>
    </source>
</evidence>
<keyword evidence="3" id="KW-1185">Reference proteome</keyword>
<protein>
    <submittedName>
        <fullName evidence="2">Uncharacterized protein</fullName>
    </submittedName>
</protein>
<feature type="region of interest" description="Disordered" evidence="1">
    <location>
        <begin position="41"/>
        <end position="144"/>
    </location>
</feature>
<dbReference type="AlphaFoldDB" id="A0A6D2IKY3"/>
<evidence type="ECO:0000313" key="3">
    <source>
        <dbReference type="Proteomes" id="UP000467841"/>
    </source>
</evidence>
<sequence length="144" mass="15944">MDFIKTTSPWAPSELAFQCNWIHIIWMSRKGVMIDLVKTGPDGSNRELASRPYGTADRGTSVPRAANVRTHRASHLNARPSSRTDPGSINLRSTNPKPRDLRPRTTAPREQEGNASRPCGTTRATRTTHPSDQEGLVSRTGRMP</sequence>
<gene>
    <name evidence="2" type="ORF">MERR_LOCUS15769</name>
</gene>
<reference evidence="2" key="1">
    <citation type="submission" date="2020-01" db="EMBL/GenBank/DDBJ databases">
        <authorList>
            <person name="Mishra B."/>
        </authorList>
    </citation>
    <scope>NUCLEOTIDE SEQUENCE [LARGE SCALE GENOMIC DNA]</scope>
</reference>
<proteinExistence type="predicted"/>
<organism evidence="2 3">
    <name type="scientific">Microthlaspi erraticum</name>
    <dbReference type="NCBI Taxonomy" id="1685480"/>
    <lineage>
        <taxon>Eukaryota</taxon>
        <taxon>Viridiplantae</taxon>
        <taxon>Streptophyta</taxon>
        <taxon>Embryophyta</taxon>
        <taxon>Tracheophyta</taxon>
        <taxon>Spermatophyta</taxon>
        <taxon>Magnoliopsida</taxon>
        <taxon>eudicotyledons</taxon>
        <taxon>Gunneridae</taxon>
        <taxon>Pentapetalae</taxon>
        <taxon>rosids</taxon>
        <taxon>malvids</taxon>
        <taxon>Brassicales</taxon>
        <taxon>Brassicaceae</taxon>
        <taxon>Coluteocarpeae</taxon>
        <taxon>Microthlaspi</taxon>
    </lineage>
</organism>
<accession>A0A6D2IKY3</accession>
<name>A0A6D2IKY3_9BRAS</name>
<dbReference type="EMBL" id="CACVBM020001070">
    <property type="protein sequence ID" value="CAA7028534.1"/>
    <property type="molecule type" value="Genomic_DNA"/>
</dbReference>
<feature type="compositionally biased region" description="Basic and acidic residues" evidence="1">
    <location>
        <begin position="97"/>
        <end position="112"/>
    </location>
</feature>
<dbReference type="Proteomes" id="UP000467841">
    <property type="component" value="Unassembled WGS sequence"/>
</dbReference>